<evidence type="ECO:0000313" key="2">
    <source>
        <dbReference type="EMBL" id="RXG84642.1"/>
    </source>
</evidence>
<accession>A0A4Q0Q6V2</accession>
<evidence type="ECO:0000313" key="3">
    <source>
        <dbReference type="Proteomes" id="UP000290174"/>
    </source>
</evidence>
<evidence type="ECO:0000256" key="1">
    <source>
        <dbReference type="SAM" id="MobiDB-lite"/>
    </source>
</evidence>
<organism evidence="2 3">
    <name type="scientific">Bradyrhizobium zhanjiangense</name>
    <dbReference type="NCBI Taxonomy" id="1325107"/>
    <lineage>
        <taxon>Bacteria</taxon>
        <taxon>Pseudomonadati</taxon>
        <taxon>Pseudomonadota</taxon>
        <taxon>Alphaproteobacteria</taxon>
        <taxon>Hyphomicrobiales</taxon>
        <taxon>Nitrobacteraceae</taxon>
        <taxon>Bradyrhizobium</taxon>
    </lineage>
</organism>
<feature type="compositionally biased region" description="Polar residues" evidence="1">
    <location>
        <begin position="94"/>
        <end position="106"/>
    </location>
</feature>
<comment type="caution">
    <text evidence="2">The sequence shown here is derived from an EMBL/GenBank/DDBJ whole genome shotgun (WGS) entry which is preliminary data.</text>
</comment>
<proteinExistence type="predicted"/>
<sequence length="112" mass="12118">MREQTAVGQARHCEELLRRSNPGSLRGDSLDCFTALAMTEYGSTTSFFPLRPRLLILAASSARVLQSSRPPEEGAGKAGRRLAPAIPCAKDTRTGGSQVTPGTSRPSLREWF</sequence>
<reference evidence="2 3" key="1">
    <citation type="submission" date="2018-11" db="EMBL/GenBank/DDBJ databases">
        <title>Bradyrhizobium sp. nov., isolated from effective nodules of peanut in China.</title>
        <authorList>
            <person name="Li Y."/>
        </authorList>
    </citation>
    <scope>NUCLEOTIDE SEQUENCE [LARGE SCALE GENOMIC DNA]</scope>
    <source>
        <strain evidence="2 3">CCBAU 51770</strain>
    </source>
</reference>
<dbReference type="EMBL" id="RKMK01000069">
    <property type="protein sequence ID" value="RXG84642.1"/>
    <property type="molecule type" value="Genomic_DNA"/>
</dbReference>
<dbReference type="AlphaFoldDB" id="A0A4Q0Q6V2"/>
<feature type="region of interest" description="Disordered" evidence="1">
    <location>
        <begin position="65"/>
        <end position="112"/>
    </location>
</feature>
<dbReference type="Proteomes" id="UP000290174">
    <property type="component" value="Unassembled WGS sequence"/>
</dbReference>
<protein>
    <submittedName>
        <fullName evidence="2">Uncharacterized protein</fullName>
    </submittedName>
</protein>
<name>A0A4Q0Q6V2_9BRAD</name>
<gene>
    <name evidence="2" type="ORF">EAS61_38330</name>
</gene>